<feature type="compositionally biased region" description="Basic and acidic residues" evidence="1">
    <location>
        <begin position="534"/>
        <end position="576"/>
    </location>
</feature>
<dbReference type="AlphaFoldDB" id="A0A2H9TKY3"/>
<sequence>MLGICVIGSNVDEARNEVIKVSAAVAEHRKISLKKTGMFDYLSTKLMGPFRAFFTRRDPLRDKILDESGKVRFDKVRQVYLEREMARYPDDPIVKAIALGSDKELLDELSRGISSVDKFRVYVEIATILPNELAEYWLIDELDPDKTHSPKLLNRLEDDDYIEILSEFVKRHNKAVYFKRLFIIHPLGINAARFLNGVLDEMSTSSGEIFIDYLHACRQIGRSTAVPTKGFSISTTLADYCKNLGKNKQRPINVALGLLYLYVEEDNAGTAKSNALSILERTSDDQIPELLRGINAILSVSSRLSRYAWDWSGHAKMRELTKIVLYYDPNLSVALPEELISILEMLELMKRNSEEHGHVCRDLDVLEVSCDSWLYDLTVPNLGFALRTELVDIRKAKKGLGWLVDSYQNEYQKTMVRLMDILLKLEPLEEPCITSGTVTNIALGDVLTGRVFKNITYGDATAMVYTVLAYIFSLPTSTFHLDVPLGHLDPIDHLNLRMSGHCGNSTPAAIFHAKSVNKRRVWNEEMQVVVNEEQTTKSEKGAKNALKTEKDPNIEGEAAEKEERKRLVHKSAEDKKLTHTIAKDKWPTRKTAEDKRLKYTVVKDKRLKYTVVKDKRLKYTATKDKRPAHTTTKDKRPAHTTTNDKKSTRIATKKTQGRSVCSDQSKRHK</sequence>
<accession>A0A2H9TKY3</accession>
<comment type="caution">
    <text evidence="2">The sequence shown here is derived from an EMBL/GenBank/DDBJ whole genome shotgun (WGS) entry which is preliminary data.</text>
</comment>
<dbReference type="EMBL" id="MTSL01000125">
    <property type="protein sequence ID" value="PJF18423.1"/>
    <property type="molecule type" value="Genomic_DNA"/>
</dbReference>
<evidence type="ECO:0000313" key="2">
    <source>
        <dbReference type="EMBL" id="PJF18423.1"/>
    </source>
</evidence>
<gene>
    <name evidence="2" type="ORF">PSACC_01752</name>
</gene>
<proteinExistence type="predicted"/>
<organism evidence="2 3">
    <name type="scientific">Paramicrosporidium saccamoebae</name>
    <dbReference type="NCBI Taxonomy" id="1246581"/>
    <lineage>
        <taxon>Eukaryota</taxon>
        <taxon>Fungi</taxon>
        <taxon>Fungi incertae sedis</taxon>
        <taxon>Cryptomycota</taxon>
        <taxon>Cryptomycota incertae sedis</taxon>
        <taxon>Paramicrosporidium</taxon>
    </lineage>
</organism>
<protein>
    <submittedName>
        <fullName evidence="2">Uncharacterized protein</fullName>
    </submittedName>
</protein>
<keyword evidence="3" id="KW-1185">Reference proteome</keyword>
<feature type="region of interest" description="Disordered" evidence="1">
    <location>
        <begin position="533"/>
        <end position="576"/>
    </location>
</feature>
<feature type="region of interest" description="Disordered" evidence="1">
    <location>
        <begin position="618"/>
        <end position="669"/>
    </location>
</feature>
<name>A0A2H9TKY3_9FUNG</name>
<evidence type="ECO:0000313" key="3">
    <source>
        <dbReference type="Proteomes" id="UP000240830"/>
    </source>
</evidence>
<evidence type="ECO:0000256" key="1">
    <source>
        <dbReference type="SAM" id="MobiDB-lite"/>
    </source>
</evidence>
<feature type="compositionally biased region" description="Basic and acidic residues" evidence="1">
    <location>
        <begin position="621"/>
        <end position="647"/>
    </location>
</feature>
<reference evidence="2 3" key="1">
    <citation type="submission" date="2016-10" db="EMBL/GenBank/DDBJ databases">
        <title>The genome of Paramicrosporidium saccamoebae is the missing link in understanding Cryptomycota and Microsporidia evolution.</title>
        <authorList>
            <person name="Quandt C.A."/>
            <person name="Beaudet D."/>
            <person name="Corsaro D."/>
            <person name="Michel R."/>
            <person name="Corradi N."/>
            <person name="James T."/>
        </authorList>
    </citation>
    <scope>NUCLEOTIDE SEQUENCE [LARGE SCALE GENOMIC DNA]</scope>
    <source>
        <strain evidence="2 3">KSL3</strain>
    </source>
</reference>
<dbReference type="Proteomes" id="UP000240830">
    <property type="component" value="Unassembled WGS sequence"/>
</dbReference>